<dbReference type="InterPro" id="IPR016187">
    <property type="entry name" value="CTDL_fold"/>
</dbReference>
<accession>A0A2S7VKJ5</accession>
<evidence type="ECO:0000256" key="2">
    <source>
        <dbReference type="ARBA" id="ARBA00004613"/>
    </source>
</evidence>
<evidence type="ECO:0000256" key="7">
    <source>
        <dbReference type="ARBA" id="ARBA00022729"/>
    </source>
</evidence>
<dbReference type="GO" id="GO:0005576">
    <property type="term" value="C:extracellular region"/>
    <property type="evidence" value="ECO:0007669"/>
    <property type="project" value="UniProtKB-SubCell"/>
</dbReference>
<dbReference type="SUPFAM" id="SSF56973">
    <property type="entry name" value="Aerolisin/ETX pore-forming domain"/>
    <property type="match status" value="1"/>
</dbReference>
<dbReference type="Pfam" id="PF01117">
    <property type="entry name" value="Aerolysin"/>
    <property type="match status" value="1"/>
</dbReference>
<keyword evidence="6" id="KW-0800">Toxin</keyword>
<reference evidence="13 14" key="1">
    <citation type="submission" date="2016-12" db="EMBL/GenBank/DDBJ databases">
        <title>Diversity of luminous bacteria.</title>
        <authorList>
            <person name="Yoshizawa S."/>
            <person name="Kogure K."/>
        </authorList>
    </citation>
    <scope>NUCLEOTIDE SEQUENCE [LARGE SCALE GENOMIC DNA]</scope>
    <source>
        <strain evidence="13 14">LC1-200</strain>
    </source>
</reference>
<evidence type="ECO:0000256" key="9">
    <source>
        <dbReference type="ARBA" id="ARBA00023026"/>
    </source>
</evidence>
<feature type="domain" description="Aerolysin-like C-terminal" evidence="12">
    <location>
        <begin position="121"/>
        <end position="478"/>
    </location>
</feature>
<dbReference type="InterPro" id="IPR005830">
    <property type="entry name" value="Aerolysn"/>
</dbReference>
<dbReference type="InterPro" id="IPR005138">
    <property type="entry name" value="APT_dom"/>
</dbReference>
<evidence type="ECO:0000256" key="1">
    <source>
        <dbReference type="ARBA" id="ARBA00004165"/>
    </source>
</evidence>
<dbReference type="EMBL" id="MSCJ01000003">
    <property type="protein sequence ID" value="PQJ62684.1"/>
    <property type="molecule type" value="Genomic_DNA"/>
</dbReference>
<evidence type="ECO:0000256" key="5">
    <source>
        <dbReference type="ARBA" id="ARBA00022525"/>
    </source>
</evidence>
<evidence type="ECO:0000256" key="11">
    <source>
        <dbReference type="ARBA" id="ARBA00023157"/>
    </source>
</evidence>
<evidence type="ECO:0000256" key="10">
    <source>
        <dbReference type="ARBA" id="ARBA00023136"/>
    </source>
</evidence>
<keyword evidence="9" id="KW-0843">Virulence</keyword>
<organism evidence="13 14">
    <name type="scientific">Photobacterium angustum</name>
    <dbReference type="NCBI Taxonomy" id="661"/>
    <lineage>
        <taxon>Bacteria</taxon>
        <taxon>Pseudomonadati</taxon>
        <taxon>Pseudomonadota</taxon>
        <taxon>Gammaproteobacteria</taxon>
        <taxon>Vibrionales</taxon>
        <taxon>Vibrionaceae</taxon>
        <taxon>Photobacterium</taxon>
    </lineage>
</organism>
<evidence type="ECO:0000256" key="6">
    <source>
        <dbReference type="ARBA" id="ARBA00022656"/>
    </source>
</evidence>
<keyword evidence="8" id="KW-1043">Host membrane</keyword>
<sequence>MRSIYISILLVTILPTLTSSVYAQKVYPDQIVLDHLGSNVCRAGYHPLDHYEAGEHVKYLLPFMDDWQIVSLKGLWVVMGPGYKGLIKQQPAGTSPPNTFCYPDENHTEIPKYTDIELPEGDEIDVQYALLHDQDNFIRPLSRLADYLGYAWVGGNHAQYAGEDMNIQHIGDDWVIQGNDIGKCTGYRCDEKTKITVNNFAYRLDDDSFWHGDVTESDKKLVKTITALARNDSDQDQKISVSLKLDESTTWSKTDNYGFSARVTTEDAFNWPLVGTTRLNISIEANKSFSQSKGESTSEQVSLEAQPTVPPHSIIPVRVDLYLSSIAYPYQFNADVSYDVNFNGFLRWGGNAWNTHPENRPNMSYTFTVGRGSDKPTNIPYQWEHRYIPNEVQWWDWTWAINEIGLGNIQSALGMSLRPFHSFVSGDFSAESQYAGTMDIGKAQPIDKSSLSLKDNVTTLRAGNVEVTSNFDADELNSLGFTNAELSVHAVN</sequence>
<dbReference type="Pfam" id="PF03440">
    <property type="entry name" value="APT"/>
    <property type="match status" value="1"/>
</dbReference>
<dbReference type="Gene3D" id="3.30.412.10">
    <property type="entry name" value="Proaerolysin, chain A, domain 2"/>
    <property type="match status" value="1"/>
</dbReference>
<dbReference type="RefSeq" id="WP_105062469.1">
    <property type="nucleotide sequence ID" value="NZ_MSCJ01000003.1"/>
</dbReference>
<keyword evidence="10" id="KW-0472">Membrane</keyword>
<evidence type="ECO:0000259" key="12">
    <source>
        <dbReference type="SMART" id="SM00999"/>
    </source>
</evidence>
<dbReference type="Gene3D" id="2.170.15.10">
    <property type="entry name" value="Proaerolysin, chain A, domain 3"/>
    <property type="match status" value="1"/>
</dbReference>
<proteinExistence type="inferred from homology"/>
<evidence type="ECO:0000313" key="13">
    <source>
        <dbReference type="EMBL" id="PQJ62684.1"/>
    </source>
</evidence>
<evidence type="ECO:0000256" key="8">
    <source>
        <dbReference type="ARBA" id="ARBA00022870"/>
    </source>
</evidence>
<comment type="subcellular location">
    <subcellularLocation>
        <location evidence="1">Host cell membrane</location>
    </subcellularLocation>
    <subcellularLocation>
        <location evidence="2">Secreted</location>
    </subcellularLocation>
</comment>
<dbReference type="OrthoDB" id="5579173at2"/>
<dbReference type="InterPro" id="IPR055267">
    <property type="entry name" value="Aerolysin-like_C"/>
</dbReference>
<dbReference type="InterPro" id="IPR037015">
    <property type="entry name" value="APT_N_sf"/>
</dbReference>
<name>A0A2S7VKJ5_PHOAN</name>
<gene>
    <name evidence="13" type="ORF">BTO08_20890</name>
</gene>
<evidence type="ECO:0000256" key="4">
    <source>
        <dbReference type="ARBA" id="ARBA00022511"/>
    </source>
</evidence>
<keyword evidence="11" id="KW-1015">Disulfide bond</keyword>
<dbReference type="AlphaFoldDB" id="A0A2S7VKJ5"/>
<keyword evidence="4" id="KW-1032">Host cell membrane</keyword>
<keyword evidence="5" id="KW-0964">Secreted</keyword>
<comment type="similarity">
    <text evidence="3">Belongs to the aerolysin family.</text>
</comment>
<evidence type="ECO:0000313" key="14">
    <source>
        <dbReference type="Proteomes" id="UP000238730"/>
    </source>
</evidence>
<protein>
    <submittedName>
        <fullName evidence="13">Aerolysin</fullName>
    </submittedName>
</protein>
<dbReference type="PRINTS" id="PR00754">
    <property type="entry name" value="AEROLYSIN"/>
</dbReference>
<dbReference type="Gene3D" id="3.10.40.10">
    <property type="entry name" value="Aerolysin/Pertussis toxin (APT), N-terminal domain"/>
    <property type="match status" value="1"/>
</dbReference>
<dbReference type="CDD" id="cd20218">
    <property type="entry name" value="PFM_aerolysin"/>
    <property type="match status" value="1"/>
</dbReference>
<keyword evidence="7" id="KW-0732">Signal</keyword>
<dbReference type="SMART" id="SM00999">
    <property type="entry name" value="Aerolysin"/>
    <property type="match status" value="1"/>
</dbReference>
<dbReference type="Proteomes" id="UP000238730">
    <property type="component" value="Unassembled WGS sequence"/>
</dbReference>
<comment type="caution">
    <text evidence="13">The sequence shown here is derived from an EMBL/GenBank/DDBJ whole genome shotgun (WGS) entry which is preliminary data.</text>
</comment>
<evidence type="ECO:0000256" key="3">
    <source>
        <dbReference type="ARBA" id="ARBA00009831"/>
    </source>
</evidence>
<dbReference type="GO" id="GO:0020002">
    <property type="term" value="C:host cell plasma membrane"/>
    <property type="evidence" value="ECO:0007669"/>
    <property type="project" value="UniProtKB-SubCell"/>
</dbReference>
<dbReference type="SUPFAM" id="SSF56436">
    <property type="entry name" value="C-type lectin-like"/>
    <property type="match status" value="1"/>
</dbReference>
<dbReference type="GO" id="GO:0090729">
    <property type="term" value="F:toxin activity"/>
    <property type="evidence" value="ECO:0007669"/>
    <property type="project" value="UniProtKB-KW"/>
</dbReference>